<comment type="caution">
    <text evidence="1">The sequence shown here is derived from an EMBL/GenBank/DDBJ whole genome shotgun (WGS) entry which is preliminary data.</text>
</comment>
<dbReference type="EMBL" id="JBBNAG010000011">
    <property type="protein sequence ID" value="KAK9095038.1"/>
    <property type="molecule type" value="Genomic_DNA"/>
</dbReference>
<sequence length="287" mass="32698">MVEVNAKNLNNLTAMDQSSCDEGYFIIGWLLLRAIEQCAKSQETIEVTISHDQMERANSVTWNNVKYINKMDSHRGFLHVSKFTIKSKDTRELRIRRQLKLNKFKLQGRGYVGDLNKISPSLKAGCGVIWKRGYVGDINKKVQAFRHGVEQYEGNIKKISRSFKAGCGFILKRGYVGSFNKIRASFKAGCEDTCFNKKVQGSFNKKVQALRQDFKRIRRQLKIKKSKLQGRQYVGSIKKISPSFKAGCGLILKRGGNKLKLNKYKLQGRGYVGSFNKKVKALRQGVE</sequence>
<accession>A0AAP0HN84</accession>
<proteinExistence type="predicted"/>
<evidence type="ECO:0000313" key="2">
    <source>
        <dbReference type="Proteomes" id="UP001419268"/>
    </source>
</evidence>
<evidence type="ECO:0000313" key="1">
    <source>
        <dbReference type="EMBL" id="KAK9095038.1"/>
    </source>
</evidence>
<keyword evidence="2" id="KW-1185">Reference proteome</keyword>
<dbReference type="AlphaFoldDB" id="A0AAP0HN84"/>
<name>A0AAP0HN84_9MAGN</name>
<dbReference type="Proteomes" id="UP001419268">
    <property type="component" value="Unassembled WGS sequence"/>
</dbReference>
<gene>
    <name evidence="1" type="ORF">Scep_026507</name>
</gene>
<protein>
    <submittedName>
        <fullName evidence="1">Uncharacterized protein</fullName>
    </submittedName>
</protein>
<organism evidence="1 2">
    <name type="scientific">Stephania cephalantha</name>
    <dbReference type="NCBI Taxonomy" id="152367"/>
    <lineage>
        <taxon>Eukaryota</taxon>
        <taxon>Viridiplantae</taxon>
        <taxon>Streptophyta</taxon>
        <taxon>Embryophyta</taxon>
        <taxon>Tracheophyta</taxon>
        <taxon>Spermatophyta</taxon>
        <taxon>Magnoliopsida</taxon>
        <taxon>Ranunculales</taxon>
        <taxon>Menispermaceae</taxon>
        <taxon>Menispermoideae</taxon>
        <taxon>Cissampelideae</taxon>
        <taxon>Stephania</taxon>
    </lineage>
</organism>
<reference evidence="1 2" key="1">
    <citation type="submission" date="2024-01" db="EMBL/GenBank/DDBJ databases">
        <title>Genome assemblies of Stephania.</title>
        <authorList>
            <person name="Yang L."/>
        </authorList>
    </citation>
    <scope>NUCLEOTIDE SEQUENCE [LARGE SCALE GENOMIC DNA]</scope>
    <source>
        <strain evidence="1">JXDWG</strain>
        <tissue evidence="1">Leaf</tissue>
    </source>
</reference>